<feature type="region of interest" description="Disordered" evidence="7">
    <location>
        <begin position="182"/>
        <end position="216"/>
    </location>
</feature>
<dbReference type="PANTHER" id="PTHR23151">
    <property type="entry name" value="DIHYDROLIPOAMIDE ACETYL/SUCCINYL-TRANSFERASE-RELATED"/>
    <property type="match status" value="1"/>
</dbReference>
<comment type="similarity">
    <text evidence="2 6">Belongs to the 2-oxoacid dehydrogenase family.</text>
</comment>
<keyword evidence="4 6" id="KW-0450">Lipoyl</keyword>
<dbReference type="CDD" id="cd06849">
    <property type="entry name" value="lipoyl_domain"/>
    <property type="match status" value="1"/>
</dbReference>
<dbReference type="EC" id="2.3.1.-" evidence="6"/>
<dbReference type="InterPro" id="IPR036625">
    <property type="entry name" value="E3-bd_dom_sf"/>
</dbReference>
<dbReference type="EMBL" id="JADNYM010000010">
    <property type="protein sequence ID" value="MBG0739538.1"/>
    <property type="molecule type" value="Genomic_DNA"/>
</dbReference>
<evidence type="ECO:0000259" key="8">
    <source>
        <dbReference type="PROSITE" id="PS50968"/>
    </source>
</evidence>
<dbReference type="Proteomes" id="UP000655366">
    <property type="component" value="Unassembled WGS sequence"/>
</dbReference>
<comment type="caution">
    <text evidence="10">The sequence shown here is derived from an EMBL/GenBank/DDBJ whole genome shotgun (WGS) entry which is preliminary data.</text>
</comment>
<evidence type="ECO:0000256" key="3">
    <source>
        <dbReference type="ARBA" id="ARBA00022679"/>
    </source>
</evidence>
<dbReference type="InterPro" id="IPR011053">
    <property type="entry name" value="Single_hybrid_motif"/>
</dbReference>
<reference evidence="10 11" key="1">
    <citation type="submission" date="2020-11" db="EMBL/GenBank/DDBJ databases">
        <title>Arthrobacter antarcticus sp. nov., isolated from Antarctic Soil.</title>
        <authorList>
            <person name="Li J."/>
        </authorList>
    </citation>
    <scope>NUCLEOTIDE SEQUENCE [LARGE SCALE GENOMIC DNA]</scope>
    <source>
        <strain evidence="10 11">Z1-20</strain>
    </source>
</reference>
<dbReference type="InterPro" id="IPR001078">
    <property type="entry name" value="2-oxoacid_DH_actylTfrase"/>
</dbReference>
<evidence type="ECO:0000256" key="7">
    <source>
        <dbReference type="SAM" id="MobiDB-lite"/>
    </source>
</evidence>
<dbReference type="PROSITE" id="PS51826">
    <property type="entry name" value="PSBD"/>
    <property type="match status" value="1"/>
</dbReference>
<dbReference type="PANTHER" id="PTHR23151:SF90">
    <property type="entry name" value="DIHYDROLIPOYLLYSINE-RESIDUE ACETYLTRANSFERASE COMPONENT OF PYRUVATE DEHYDROGENASE COMPLEX, MITOCHONDRIAL-RELATED"/>
    <property type="match status" value="1"/>
</dbReference>
<dbReference type="InterPro" id="IPR000089">
    <property type="entry name" value="Biotin_lipoyl"/>
</dbReference>
<sequence>MPEVVMPRLSDTMEEGILSRWLKKEGDAVRQGDVIGEIDTDKATMELESFDDGILEKLLVQEGTTVAIGQPLAVIGNGTGSPGPASTGDGTATATAAAAAPDGTAPEMMTAPAPDPAVPAPLPSKTVAASDHAQPDAGSQRLLSSPLARREAARHGLNPATIIGTGPGGRIVRADVEAAIAAAEAAPSRPERQAQQTGPGAQAEQPPSSAPESVEVPLTRMRKVTARRLTESAAVPHFYLTVVVGVDALFRFRREVNERFADQGLKVSVTDLLVRACAVTLRSYPQVNSSWGEDSIFAHRRINIGVAVALDDGLIVPVVTDADARSLDQTAAETRSLAEKARAGTLKLKELSGGTFTISNLGMFGIDNFTAVINPPEAAILAVGAATKEPFLQDGELRSRSIMKITMTSDHRVLDGATSAAFLRDLKRTLEEPLRMVL</sequence>
<keyword evidence="11" id="KW-1185">Reference proteome</keyword>
<keyword evidence="3 6" id="KW-0808">Transferase</keyword>
<evidence type="ECO:0000256" key="1">
    <source>
        <dbReference type="ARBA" id="ARBA00001938"/>
    </source>
</evidence>
<feature type="domain" description="Lipoyl-binding" evidence="8">
    <location>
        <begin position="1"/>
        <end position="76"/>
    </location>
</feature>
<dbReference type="SUPFAM" id="SSF51230">
    <property type="entry name" value="Single hybrid motif"/>
    <property type="match status" value="1"/>
</dbReference>
<dbReference type="InterPro" id="IPR004167">
    <property type="entry name" value="PSBD"/>
</dbReference>
<evidence type="ECO:0000313" key="10">
    <source>
        <dbReference type="EMBL" id="MBG0739538.1"/>
    </source>
</evidence>
<feature type="region of interest" description="Disordered" evidence="7">
    <location>
        <begin position="79"/>
        <end position="152"/>
    </location>
</feature>
<evidence type="ECO:0000259" key="9">
    <source>
        <dbReference type="PROSITE" id="PS51826"/>
    </source>
</evidence>
<organism evidence="10 11">
    <name type="scientific">Arthrobacter terrae</name>
    <dbReference type="NCBI Taxonomy" id="2935737"/>
    <lineage>
        <taxon>Bacteria</taxon>
        <taxon>Bacillati</taxon>
        <taxon>Actinomycetota</taxon>
        <taxon>Actinomycetes</taxon>
        <taxon>Micrococcales</taxon>
        <taxon>Micrococcaceae</taxon>
        <taxon>Arthrobacter</taxon>
    </lineage>
</organism>
<comment type="cofactor">
    <cofactor evidence="1 6">
        <name>(R)-lipoate</name>
        <dbReference type="ChEBI" id="CHEBI:83088"/>
    </cofactor>
</comment>
<dbReference type="Pfam" id="PF00364">
    <property type="entry name" value="Biotin_lipoyl"/>
    <property type="match status" value="1"/>
</dbReference>
<feature type="domain" description="Peripheral subunit-binding (PSBD)" evidence="9">
    <location>
        <begin position="143"/>
        <end position="180"/>
    </location>
</feature>
<dbReference type="SUPFAM" id="SSF47005">
    <property type="entry name" value="Peripheral subunit-binding domain of 2-oxo acid dehydrogenase complex"/>
    <property type="match status" value="1"/>
</dbReference>
<evidence type="ECO:0000256" key="4">
    <source>
        <dbReference type="ARBA" id="ARBA00022823"/>
    </source>
</evidence>
<dbReference type="InterPro" id="IPR023213">
    <property type="entry name" value="CAT-like_dom_sf"/>
</dbReference>
<evidence type="ECO:0000313" key="11">
    <source>
        <dbReference type="Proteomes" id="UP000655366"/>
    </source>
</evidence>
<dbReference type="GO" id="GO:0006086">
    <property type="term" value="P:pyruvate decarboxylation to acetyl-CoA"/>
    <property type="evidence" value="ECO:0007669"/>
    <property type="project" value="InterPro"/>
</dbReference>
<gene>
    <name evidence="10" type="ORF">IV500_09090</name>
</gene>
<dbReference type="GO" id="GO:0016746">
    <property type="term" value="F:acyltransferase activity"/>
    <property type="evidence" value="ECO:0007669"/>
    <property type="project" value="UniProtKB-KW"/>
</dbReference>
<proteinExistence type="inferred from homology"/>
<dbReference type="Pfam" id="PF00198">
    <property type="entry name" value="2-oxoacid_dh"/>
    <property type="match status" value="1"/>
</dbReference>
<feature type="compositionally biased region" description="Pro residues" evidence="7">
    <location>
        <begin position="113"/>
        <end position="122"/>
    </location>
</feature>
<protein>
    <recommendedName>
        <fullName evidence="6">Dihydrolipoamide acetyltransferase component of pyruvate dehydrogenase complex</fullName>
        <ecNumber evidence="6">2.3.1.-</ecNumber>
    </recommendedName>
</protein>
<evidence type="ECO:0000256" key="6">
    <source>
        <dbReference type="RuleBase" id="RU003423"/>
    </source>
</evidence>
<keyword evidence="5 6" id="KW-0012">Acyltransferase</keyword>
<dbReference type="PROSITE" id="PS50968">
    <property type="entry name" value="BIOTINYL_LIPOYL"/>
    <property type="match status" value="1"/>
</dbReference>
<dbReference type="FunFam" id="3.30.559.10:FF:000007">
    <property type="entry name" value="Dihydrolipoamide acetyltransferase component of pyruvate dehydrogenase complex"/>
    <property type="match status" value="1"/>
</dbReference>
<dbReference type="SUPFAM" id="SSF52777">
    <property type="entry name" value="CoA-dependent acyltransferases"/>
    <property type="match status" value="1"/>
</dbReference>
<evidence type="ECO:0000256" key="2">
    <source>
        <dbReference type="ARBA" id="ARBA00007317"/>
    </source>
</evidence>
<dbReference type="Pfam" id="PF02817">
    <property type="entry name" value="E3_binding"/>
    <property type="match status" value="1"/>
</dbReference>
<evidence type="ECO:0000256" key="5">
    <source>
        <dbReference type="ARBA" id="ARBA00023315"/>
    </source>
</evidence>
<feature type="compositionally biased region" description="Low complexity" evidence="7">
    <location>
        <begin position="82"/>
        <end position="106"/>
    </location>
</feature>
<feature type="compositionally biased region" description="Low complexity" evidence="7">
    <location>
        <begin position="201"/>
        <end position="216"/>
    </location>
</feature>
<dbReference type="GO" id="GO:0045254">
    <property type="term" value="C:pyruvate dehydrogenase complex"/>
    <property type="evidence" value="ECO:0007669"/>
    <property type="project" value="InterPro"/>
</dbReference>
<name>A0A931CTJ4_9MICC</name>
<dbReference type="Gene3D" id="2.40.50.100">
    <property type="match status" value="1"/>
</dbReference>
<dbReference type="InterPro" id="IPR045257">
    <property type="entry name" value="E2/Pdx1"/>
</dbReference>
<dbReference type="Gene3D" id="4.10.320.10">
    <property type="entry name" value="E3-binding domain"/>
    <property type="match status" value="1"/>
</dbReference>
<accession>A0A931CTJ4</accession>
<dbReference type="AlphaFoldDB" id="A0A931CTJ4"/>
<dbReference type="RefSeq" id="WP_196396490.1">
    <property type="nucleotide sequence ID" value="NZ_JADNYM010000010.1"/>
</dbReference>
<dbReference type="Gene3D" id="3.30.559.10">
    <property type="entry name" value="Chloramphenicol acetyltransferase-like domain"/>
    <property type="match status" value="1"/>
</dbReference>